<evidence type="ECO:0000313" key="4">
    <source>
        <dbReference type="Proteomes" id="UP000275719"/>
    </source>
</evidence>
<dbReference type="EMBL" id="RQVQ01000006">
    <property type="protein sequence ID" value="RRJ92303.1"/>
    <property type="molecule type" value="Genomic_DNA"/>
</dbReference>
<dbReference type="AlphaFoldDB" id="A0A3P3W3D4"/>
<feature type="coiled-coil region" evidence="1">
    <location>
        <begin position="36"/>
        <end position="83"/>
    </location>
</feature>
<evidence type="ECO:0000313" key="3">
    <source>
        <dbReference type="EMBL" id="RRJ92303.1"/>
    </source>
</evidence>
<evidence type="ECO:0000256" key="1">
    <source>
        <dbReference type="SAM" id="Coils"/>
    </source>
</evidence>
<dbReference type="RefSeq" id="WP_125017576.1">
    <property type="nucleotide sequence ID" value="NZ_RQVQ01000006.1"/>
</dbReference>
<keyword evidence="1" id="KW-0175">Coiled coil</keyword>
<accession>A0A3P3W3D4</accession>
<protein>
    <submittedName>
        <fullName evidence="2">Uncharacterized protein</fullName>
    </submittedName>
</protein>
<dbReference type="EMBL" id="RQVQ01000036">
    <property type="protein sequence ID" value="RRJ88927.1"/>
    <property type="molecule type" value="Genomic_DNA"/>
</dbReference>
<gene>
    <name evidence="3" type="ORF">EG240_03770</name>
    <name evidence="2" type="ORF">EG240_13045</name>
</gene>
<organism evidence="2 4">
    <name type="scientific">Paenimyroides tangerinum</name>
    <dbReference type="NCBI Taxonomy" id="2488728"/>
    <lineage>
        <taxon>Bacteria</taxon>
        <taxon>Pseudomonadati</taxon>
        <taxon>Bacteroidota</taxon>
        <taxon>Flavobacteriia</taxon>
        <taxon>Flavobacteriales</taxon>
        <taxon>Flavobacteriaceae</taxon>
        <taxon>Paenimyroides</taxon>
    </lineage>
</organism>
<comment type="caution">
    <text evidence="2">The sequence shown here is derived from an EMBL/GenBank/DDBJ whole genome shotgun (WGS) entry which is preliminary data.</text>
</comment>
<reference evidence="2 4" key="1">
    <citation type="submission" date="2018-11" db="EMBL/GenBank/DDBJ databases">
        <title>Flavobacterium sp. nov., YIM 102701-2 draft genome.</title>
        <authorList>
            <person name="Li G."/>
            <person name="Jiang Y."/>
        </authorList>
    </citation>
    <scope>NUCLEOTIDE SEQUENCE [LARGE SCALE GENOMIC DNA]</scope>
    <source>
        <strain evidence="2 4">YIM 102701-2</strain>
    </source>
</reference>
<name>A0A3P3W3D4_9FLAO</name>
<proteinExistence type="predicted"/>
<dbReference type="Proteomes" id="UP000275719">
    <property type="component" value="Unassembled WGS sequence"/>
</dbReference>
<keyword evidence="4" id="KW-1185">Reference proteome</keyword>
<evidence type="ECO:0000313" key="2">
    <source>
        <dbReference type="EMBL" id="RRJ88927.1"/>
    </source>
</evidence>
<dbReference type="OrthoDB" id="4378831at2"/>
<sequence>MKKTYVYNTGNYSDPKDELEIEVGVFFDGTLNNLKNTELRQKYKDHENKMESTDTDEEILRKEKAIEASTKAQEKEYKKLKNKDNPDVGNEYEQYLKAIHRSYMDKMGVDNSFSNDFTNVARKYMFADMELYSIYIEGIGTVGDDKKNRKDDGASFKYEKTKTDNFLDYNNSQVSFYVWQIKIMQNEVEKYYH</sequence>